<dbReference type="OrthoDB" id="90756at2759"/>
<organism evidence="5 6">
    <name type="scientific">Cotesia congregata</name>
    <name type="common">Parasitoid wasp</name>
    <name type="synonym">Apanteles congregatus</name>
    <dbReference type="NCBI Taxonomy" id="51543"/>
    <lineage>
        <taxon>Eukaryota</taxon>
        <taxon>Metazoa</taxon>
        <taxon>Ecdysozoa</taxon>
        <taxon>Arthropoda</taxon>
        <taxon>Hexapoda</taxon>
        <taxon>Insecta</taxon>
        <taxon>Pterygota</taxon>
        <taxon>Neoptera</taxon>
        <taxon>Endopterygota</taxon>
        <taxon>Hymenoptera</taxon>
        <taxon>Apocrita</taxon>
        <taxon>Ichneumonoidea</taxon>
        <taxon>Braconidae</taxon>
        <taxon>Microgastrinae</taxon>
        <taxon>Cotesia</taxon>
    </lineage>
</organism>
<evidence type="ECO:0000313" key="6">
    <source>
        <dbReference type="Proteomes" id="UP000786811"/>
    </source>
</evidence>
<protein>
    <recommendedName>
        <fullName evidence="4">RING-type domain-containing protein</fullName>
    </recommendedName>
</protein>
<dbReference type="Gene3D" id="3.30.40.10">
    <property type="entry name" value="Zinc/RING finger domain, C3HC4 (zinc finger)"/>
    <property type="match status" value="2"/>
</dbReference>
<dbReference type="AlphaFoldDB" id="A0A8J2H6Z8"/>
<keyword evidence="6" id="KW-1185">Reference proteome</keyword>
<dbReference type="InterPro" id="IPR001841">
    <property type="entry name" value="Znf_RING"/>
</dbReference>
<reference evidence="5" key="1">
    <citation type="submission" date="2021-04" db="EMBL/GenBank/DDBJ databases">
        <authorList>
            <person name="Chebbi M.A.C M."/>
        </authorList>
    </citation>
    <scope>NUCLEOTIDE SEQUENCE</scope>
</reference>
<proteinExistence type="predicted"/>
<feature type="domain" description="RING-type" evidence="4">
    <location>
        <begin position="571"/>
        <end position="612"/>
    </location>
</feature>
<dbReference type="InterPro" id="IPR013083">
    <property type="entry name" value="Znf_RING/FYVE/PHD"/>
</dbReference>
<dbReference type="SUPFAM" id="SSF57850">
    <property type="entry name" value="RING/U-box"/>
    <property type="match status" value="1"/>
</dbReference>
<dbReference type="Proteomes" id="UP000786811">
    <property type="component" value="Unassembled WGS sequence"/>
</dbReference>
<comment type="caution">
    <text evidence="5">The sequence shown here is derived from an EMBL/GenBank/DDBJ whole genome shotgun (WGS) entry which is preliminary data.</text>
</comment>
<accession>A0A8J2H6Z8</accession>
<evidence type="ECO:0000256" key="1">
    <source>
        <dbReference type="ARBA" id="ARBA00022771"/>
    </source>
</evidence>
<dbReference type="EMBL" id="CAJNRD030001117">
    <property type="protein sequence ID" value="CAG5078428.1"/>
    <property type="molecule type" value="Genomic_DNA"/>
</dbReference>
<sequence>MVFNKRSMEYWDFYHKDGYVYTCHKTEEQKLTGIITKYLICKENKRKKCEGSATLKGEILTVKIGHKYHEPRPTEEIEAEIAFRRSLNQACVTSFTSLRTIYDTLIIMHPEMAQKIKFKNIKRTMSRWRTETKLPELDSYSHVCQVLYQEELEFLRAYSLNLNDPQKLTIERGNEDVLYIYDSQLLDSLNAENLYISSSARIVPQLNNSKYLTTIIAEVKNYAFPILWIISSEKTSILSLYIARICRTILRKFSTNPRINFYSDFNFHTMEQFRRHFVKKKIDGSFESYCQILRYVAIEKGIDTNNQRSQEILREVMMLILLPAEKIEEECQHIKNKIIQNEQSEQFEDFFNYFCTEWIENLKPENFSLYNKIEAVNDISFIHLRVLENKLKTNTPTFWKLLGSIVEIMTKSRKELSTLMEKDKPRISFTPKINHSFNNCGKNSVISGLKKLWRSLYDERIDSREFIDKSMVVMHEFLDDFFIDKDRIKPKDLTVIYEDDDGIDIEFETKCQKCPLKLIETINYPCNHADSCLPCSQISFSECTMCEKVVEKKEKIFLPIDETNEISDFKCQICFDRSVGVYWKPCNHALSCITCAESVQKFNGILKCPHCNTPSTGFVDFELPIKINI</sequence>
<keyword evidence="2" id="KW-0862">Zinc</keyword>
<gene>
    <name evidence="5" type="ORF">HICCMSTLAB_LOCUS2735</name>
</gene>
<keyword evidence="1 3" id="KW-0479">Metal-binding</keyword>
<dbReference type="Pfam" id="PF13920">
    <property type="entry name" value="zf-C3HC4_3"/>
    <property type="match status" value="1"/>
</dbReference>
<dbReference type="SMART" id="SM00184">
    <property type="entry name" value="RING"/>
    <property type="match status" value="2"/>
</dbReference>
<evidence type="ECO:0000256" key="3">
    <source>
        <dbReference type="PROSITE-ProRule" id="PRU00175"/>
    </source>
</evidence>
<dbReference type="PROSITE" id="PS50089">
    <property type="entry name" value="ZF_RING_2"/>
    <property type="match status" value="1"/>
</dbReference>
<name>A0A8J2H6Z8_COTCN</name>
<dbReference type="GO" id="GO:0008270">
    <property type="term" value="F:zinc ion binding"/>
    <property type="evidence" value="ECO:0007669"/>
    <property type="project" value="UniProtKB-KW"/>
</dbReference>
<keyword evidence="1 3" id="KW-0863">Zinc-finger</keyword>
<evidence type="ECO:0000313" key="5">
    <source>
        <dbReference type="EMBL" id="CAG5078428.1"/>
    </source>
</evidence>
<evidence type="ECO:0000259" key="4">
    <source>
        <dbReference type="PROSITE" id="PS50089"/>
    </source>
</evidence>
<dbReference type="Gene3D" id="2.20.25.240">
    <property type="match status" value="1"/>
</dbReference>
<evidence type="ECO:0000256" key="2">
    <source>
        <dbReference type="ARBA" id="ARBA00022833"/>
    </source>
</evidence>